<dbReference type="Pfam" id="PF14559">
    <property type="entry name" value="TPR_19"/>
    <property type="match status" value="1"/>
</dbReference>
<dbReference type="PANTHER" id="PTHR45586:SF1">
    <property type="entry name" value="LIPOPOLYSACCHARIDE ASSEMBLY PROTEIN B"/>
    <property type="match status" value="1"/>
</dbReference>
<evidence type="ECO:0000313" key="8">
    <source>
        <dbReference type="Proteomes" id="UP000192907"/>
    </source>
</evidence>
<feature type="domain" description="Outer membrane lipoprotein BamD-like" evidence="6">
    <location>
        <begin position="663"/>
        <end position="812"/>
    </location>
</feature>
<dbReference type="STRING" id="1513793.SAMN06296036_11493"/>
<evidence type="ECO:0000259" key="6">
    <source>
        <dbReference type="Pfam" id="PF13525"/>
    </source>
</evidence>
<proteinExistence type="predicted"/>
<dbReference type="PROSITE" id="PS50005">
    <property type="entry name" value="TPR"/>
    <property type="match status" value="2"/>
</dbReference>
<evidence type="ECO:0000256" key="1">
    <source>
        <dbReference type="ARBA" id="ARBA00022729"/>
    </source>
</evidence>
<evidence type="ECO:0000256" key="4">
    <source>
        <dbReference type="PROSITE-ProRule" id="PRU00339"/>
    </source>
</evidence>
<feature type="chain" id="PRO_5010998570" evidence="5">
    <location>
        <begin position="24"/>
        <end position="1028"/>
    </location>
</feature>
<dbReference type="RefSeq" id="WP_132321435.1">
    <property type="nucleotide sequence ID" value="NZ_FWZT01000014.1"/>
</dbReference>
<feature type="repeat" description="TPR" evidence="4">
    <location>
        <begin position="193"/>
        <end position="226"/>
    </location>
</feature>
<evidence type="ECO:0000256" key="2">
    <source>
        <dbReference type="ARBA" id="ARBA00022737"/>
    </source>
</evidence>
<gene>
    <name evidence="7" type="ORF">SAMN06296036_11493</name>
</gene>
<feature type="repeat" description="TPR" evidence="4">
    <location>
        <begin position="314"/>
        <end position="347"/>
    </location>
</feature>
<dbReference type="Pfam" id="PF13174">
    <property type="entry name" value="TPR_6"/>
    <property type="match status" value="1"/>
</dbReference>
<evidence type="ECO:0000256" key="5">
    <source>
        <dbReference type="SAM" id="SignalP"/>
    </source>
</evidence>
<dbReference type="OrthoDB" id="5287024at2"/>
<protein>
    <submittedName>
        <fullName evidence="7">Tetratricopeptide repeat-containing protein</fullName>
    </submittedName>
</protein>
<dbReference type="InterPro" id="IPR006597">
    <property type="entry name" value="Sel1-like"/>
</dbReference>
<dbReference type="SMART" id="SM00028">
    <property type="entry name" value="TPR"/>
    <property type="match status" value="6"/>
</dbReference>
<organism evidence="7 8">
    <name type="scientific">Pseudobacteriovorax antillogorgiicola</name>
    <dbReference type="NCBI Taxonomy" id="1513793"/>
    <lineage>
        <taxon>Bacteria</taxon>
        <taxon>Pseudomonadati</taxon>
        <taxon>Bdellovibrionota</taxon>
        <taxon>Oligoflexia</taxon>
        <taxon>Oligoflexales</taxon>
        <taxon>Pseudobacteriovoracaceae</taxon>
        <taxon>Pseudobacteriovorax</taxon>
    </lineage>
</organism>
<dbReference type="InterPro" id="IPR039565">
    <property type="entry name" value="BamD-like"/>
</dbReference>
<dbReference type="InterPro" id="IPR019734">
    <property type="entry name" value="TPR_rpt"/>
</dbReference>
<dbReference type="EMBL" id="FWZT01000014">
    <property type="protein sequence ID" value="SMF46963.1"/>
    <property type="molecule type" value="Genomic_DNA"/>
</dbReference>
<evidence type="ECO:0000313" key="7">
    <source>
        <dbReference type="EMBL" id="SMF46963.1"/>
    </source>
</evidence>
<keyword evidence="1 5" id="KW-0732">Signal</keyword>
<reference evidence="8" key="1">
    <citation type="submission" date="2017-04" db="EMBL/GenBank/DDBJ databases">
        <authorList>
            <person name="Varghese N."/>
            <person name="Submissions S."/>
        </authorList>
    </citation>
    <scope>NUCLEOTIDE SEQUENCE [LARGE SCALE GENOMIC DNA]</scope>
    <source>
        <strain evidence="8">RKEM611</strain>
    </source>
</reference>
<dbReference type="Gene3D" id="1.25.40.10">
    <property type="entry name" value="Tetratricopeptide repeat domain"/>
    <property type="match status" value="6"/>
</dbReference>
<sequence>MLLLKRKSIVFLIALLTCTPVLHGKTNKKNRKAPDAEQLDKYLATGNTKNAADEALQKADDLRLKTIESIKNLTKAKMRDEQKFELFLRLGELYSERHDYIRELEIREYERKHDRWMKTKKGREPKLTYKRSKAMLYKAVEAFRKLIADYPRHPRSDAAMFSLAKTLLRLENDNSMLFFKQLIQKYPNSQYLPEAYLALGEHYFYKQNFNLAQKYYQSVLKYKNSRVYTYGVYKLGWTFFNQSTGMDNKRKAVDKAIAAFMLVVKLSERDKGKVGGFDLKQEAINDLIMVFAENQRTNQALNYFKKIGENKAFYDMLERMGNLYVENGEADKAIKIFNRLLREAPTRERNPEIYLTLVAIHDSRGNLKDVVRNLEAMENLYVKDSVWTRANQQDKEAVKKAEEKTKKNIHRYGTLYHNKGMKGDKKPYLIAALALYNLYLNSFPKADEAYELRYYLAEIHFHFGNFDKAADEYYIVSQEDGKYRHKSAVSAVAAMKKIDDKQKYAKLPPLGQVNKPMGVPKVKVKYIKMLDNFVKLLPGDKQGHPMRYTAAFTLFEYGHYKDSLGRFESIVKDIPKTKQGKSSVKMILGYYTEKKQWDELIAVCREFLANKNIINSKLRIDLQRTLRDSLFGQAVRYSKQRKFSDSAKAFVAYQEEFPKAKNADDALYNATLNYYKDGKVEDAISKGKKLLQAYPRSKHVKTTVLDIAQSHEALADFKDAAIYFEKFAKSYPKDKESRVTLYNAATLNKGLKQNQEAISLYKRYIKFYPKDKLARDALYEIADLYEKEKNYNQAVRYFQKHAWQHDVNSETYVHSMARSAEIQYNHGNRPGGMKLFAKLYDKLIQKDSPPAFDARRIIARAMFNDLNRDFTKFQAMGISSAKKIERDVKFKQNRLKSIVSQYQKVIDLASGEYTVASLYRVAEMHENFADELLSAPAPKGASQLEIDQYRSSIEKVAFPLKEEAEKYYEMSYVRSKEVQTFTNWTRLARAKMSIINEEKYPLVNERNVEASYLSHQLLWQEEVAQLGN</sequence>
<keyword evidence="8" id="KW-1185">Reference proteome</keyword>
<feature type="signal peptide" evidence="5">
    <location>
        <begin position="1"/>
        <end position="23"/>
    </location>
</feature>
<dbReference type="InterPro" id="IPR011990">
    <property type="entry name" value="TPR-like_helical_dom_sf"/>
</dbReference>
<dbReference type="Proteomes" id="UP000192907">
    <property type="component" value="Unassembled WGS sequence"/>
</dbReference>
<evidence type="ECO:0000256" key="3">
    <source>
        <dbReference type="ARBA" id="ARBA00022803"/>
    </source>
</evidence>
<dbReference type="SMART" id="SM00671">
    <property type="entry name" value="SEL1"/>
    <property type="match status" value="2"/>
</dbReference>
<keyword evidence="3 4" id="KW-0802">TPR repeat</keyword>
<dbReference type="InterPro" id="IPR051012">
    <property type="entry name" value="CellSynth/LPSAsmb/PSIAsmb"/>
</dbReference>
<keyword evidence="2" id="KW-0677">Repeat</keyword>
<dbReference type="Pfam" id="PF13525">
    <property type="entry name" value="YfiO"/>
    <property type="match status" value="1"/>
</dbReference>
<accession>A0A1Y6C5S4</accession>
<dbReference type="Pfam" id="PF13432">
    <property type="entry name" value="TPR_16"/>
    <property type="match status" value="1"/>
</dbReference>
<name>A0A1Y6C5S4_9BACT</name>
<dbReference type="AlphaFoldDB" id="A0A1Y6C5S4"/>
<dbReference type="SUPFAM" id="SSF48452">
    <property type="entry name" value="TPR-like"/>
    <property type="match status" value="3"/>
</dbReference>
<dbReference type="PANTHER" id="PTHR45586">
    <property type="entry name" value="TPR REPEAT-CONTAINING PROTEIN PA4667"/>
    <property type="match status" value="1"/>
</dbReference>